<dbReference type="PANTHER" id="PTHR31737">
    <property type="entry name" value="PROTEIN TOS1"/>
    <property type="match status" value="1"/>
</dbReference>
<accession>A0A8T1VU39</accession>
<dbReference type="InterPro" id="IPR018807">
    <property type="entry name" value="YJL171C/Tos1_N"/>
</dbReference>
<dbReference type="EMBL" id="JAGDFL010000681">
    <property type="protein sequence ID" value="KAG7383014.1"/>
    <property type="molecule type" value="Genomic_DNA"/>
</dbReference>
<keyword evidence="4 9" id="KW-0732">Signal</keyword>
<feature type="domain" description="Cell wall protein YJL171C/Tos1 C-terminal" evidence="10">
    <location>
        <begin position="321"/>
        <end position="545"/>
    </location>
</feature>
<feature type="region of interest" description="Disordered" evidence="8">
    <location>
        <begin position="181"/>
        <end position="245"/>
    </location>
</feature>
<reference evidence="12" key="1">
    <citation type="submission" date="2021-02" db="EMBL/GenBank/DDBJ databases">
        <authorList>
            <person name="Palmer J.M."/>
        </authorList>
    </citation>
    <scope>NUCLEOTIDE SEQUENCE</scope>
    <source>
        <strain evidence="12">SCRP23</strain>
    </source>
</reference>
<keyword evidence="7" id="KW-0961">Cell wall biogenesis/degradation</keyword>
<keyword evidence="13" id="KW-1185">Reference proteome</keyword>
<dbReference type="InterPro" id="IPR018805">
    <property type="entry name" value="YJL171C/Tos1_C"/>
</dbReference>
<evidence type="ECO:0000256" key="4">
    <source>
        <dbReference type="ARBA" id="ARBA00022729"/>
    </source>
</evidence>
<evidence type="ECO:0000256" key="5">
    <source>
        <dbReference type="ARBA" id="ARBA00022801"/>
    </source>
</evidence>
<dbReference type="EC" id="3.2.1.39" evidence="3"/>
<dbReference type="GO" id="GO:0071555">
    <property type="term" value="P:cell wall organization"/>
    <property type="evidence" value="ECO:0007669"/>
    <property type="project" value="UniProtKB-KW"/>
</dbReference>
<keyword evidence="6" id="KW-0326">Glycosidase</keyword>
<dbReference type="PANTHER" id="PTHR31737:SF2">
    <property type="entry name" value="PROTEIN TOS1"/>
    <property type="match status" value="1"/>
</dbReference>
<organism evidence="12 13">
    <name type="scientific">Phytophthora boehmeriae</name>
    <dbReference type="NCBI Taxonomy" id="109152"/>
    <lineage>
        <taxon>Eukaryota</taxon>
        <taxon>Sar</taxon>
        <taxon>Stramenopiles</taxon>
        <taxon>Oomycota</taxon>
        <taxon>Peronosporomycetes</taxon>
        <taxon>Peronosporales</taxon>
        <taxon>Peronosporaceae</taxon>
        <taxon>Phytophthora</taxon>
    </lineage>
</organism>
<name>A0A8T1VU39_9STRA</name>
<dbReference type="PROSITE" id="PS51367">
    <property type="entry name" value="THAUMATIN_2"/>
    <property type="match status" value="1"/>
</dbReference>
<comment type="similarity">
    <text evidence="2">Belongs to the PGA52 family.</text>
</comment>
<comment type="caution">
    <text evidence="12">The sequence shown here is derived from an EMBL/GenBank/DDBJ whole genome shotgun (WGS) entry which is preliminary data.</text>
</comment>
<evidence type="ECO:0000259" key="10">
    <source>
        <dbReference type="Pfam" id="PF10287"/>
    </source>
</evidence>
<evidence type="ECO:0000259" key="11">
    <source>
        <dbReference type="Pfam" id="PF10290"/>
    </source>
</evidence>
<proteinExistence type="inferred from homology"/>
<feature type="domain" description="Cell wall protein YJL171C/Tos1 N-terminal" evidence="11">
    <location>
        <begin position="267"/>
        <end position="315"/>
    </location>
</feature>
<evidence type="ECO:0000256" key="9">
    <source>
        <dbReference type="SAM" id="SignalP"/>
    </source>
</evidence>
<evidence type="ECO:0000256" key="8">
    <source>
        <dbReference type="SAM" id="MobiDB-lite"/>
    </source>
</evidence>
<feature type="compositionally biased region" description="Low complexity" evidence="8">
    <location>
        <begin position="232"/>
        <end position="241"/>
    </location>
</feature>
<feature type="compositionally biased region" description="Low complexity" evidence="8">
    <location>
        <begin position="184"/>
        <end position="223"/>
    </location>
</feature>
<evidence type="ECO:0000256" key="2">
    <source>
        <dbReference type="ARBA" id="ARBA00006055"/>
    </source>
</evidence>
<evidence type="ECO:0000256" key="1">
    <source>
        <dbReference type="ARBA" id="ARBA00000382"/>
    </source>
</evidence>
<evidence type="ECO:0000256" key="7">
    <source>
        <dbReference type="ARBA" id="ARBA00023316"/>
    </source>
</evidence>
<dbReference type="Proteomes" id="UP000693981">
    <property type="component" value="Unassembled WGS sequence"/>
</dbReference>
<evidence type="ECO:0000313" key="13">
    <source>
        <dbReference type="Proteomes" id="UP000693981"/>
    </source>
</evidence>
<keyword evidence="5" id="KW-0378">Hydrolase</keyword>
<dbReference type="Pfam" id="PF10287">
    <property type="entry name" value="YJL171C_Tos1_C"/>
    <property type="match status" value="1"/>
</dbReference>
<evidence type="ECO:0000256" key="3">
    <source>
        <dbReference type="ARBA" id="ARBA00012780"/>
    </source>
</evidence>
<dbReference type="Pfam" id="PF10290">
    <property type="entry name" value="YJL171C_Tos1_N"/>
    <property type="match status" value="1"/>
</dbReference>
<sequence>MVKVAMPTKLVMAACLAAVASAANVNFINKCSHPIELVHSQSGSSATKIADIAIGATFTTDVTGPAHMYRHTTSHSSTLLELSIDTCVWYDISIIPPLPGYCSSWEDCHACATGTCKSGFNVPMSVEPKNNIGSGTCSSLFCAADSETECSDAYLFPMDNTKTHQCPTGTEYDVTFCYNGSGGDSNQQQQQQQESPDQSTQQSTDAPSATTAAPTQSTASSAAQEERGNPDQQQQQQQQQQGTVQSYSDLGEVKATYSYKGKNAGNVPGSYDRVTDLGSCTKEPVTVNSPVGPMSEEVTLIFRGPCEIENIAVYSDEGGNGTWSRVSSYSRQDQTTENLVFMNNKNIDYSGQNQHGPQGLATADGLEVATEPTVFNGKLAEATDPSKIGGGPGVSTGAEINIMTAQKCNGDCQGFSGDNDYHGWGGGKKAFVTEVVFPKGSTPDQPAIWMLNAQVVHSNQYGCNCRGMGPVGGCGELDIAEVIETNPSRDMVTTHYYFYDGSILSPGGDNFAPRSYDSTTVYLTLIDDSNDGLIKIVELAKFDFTLTDLNSIYQQLVDC</sequence>
<dbReference type="OrthoDB" id="118256at2759"/>
<dbReference type="GO" id="GO:0042973">
    <property type="term" value="F:glucan endo-1,3-beta-D-glucosidase activity"/>
    <property type="evidence" value="ECO:0007669"/>
    <property type="project" value="UniProtKB-EC"/>
</dbReference>
<feature type="chain" id="PRO_5035927662" description="glucan endo-1,3-beta-D-glucosidase" evidence="9">
    <location>
        <begin position="23"/>
        <end position="559"/>
    </location>
</feature>
<evidence type="ECO:0000256" key="6">
    <source>
        <dbReference type="ARBA" id="ARBA00023295"/>
    </source>
</evidence>
<evidence type="ECO:0000313" key="12">
    <source>
        <dbReference type="EMBL" id="KAG7383014.1"/>
    </source>
</evidence>
<protein>
    <recommendedName>
        <fullName evidence="3">glucan endo-1,3-beta-D-glucosidase</fullName>
        <ecNumber evidence="3">3.2.1.39</ecNumber>
    </recommendedName>
</protein>
<gene>
    <name evidence="12" type="primary">TOS1</name>
    <name evidence="12" type="ORF">PHYBOEH_010152</name>
</gene>
<dbReference type="InterPro" id="IPR001938">
    <property type="entry name" value="Thaumatin"/>
</dbReference>
<dbReference type="AlphaFoldDB" id="A0A8T1VU39"/>
<feature type="signal peptide" evidence="9">
    <location>
        <begin position="1"/>
        <end position="22"/>
    </location>
</feature>
<comment type="catalytic activity">
    <reaction evidence="1">
        <text>Hydrolysis of (1-&gt;3)-beta-D-glucosidic linkages in (1-&gt;3)-beta-D-glucans.</text>
        <dbReference type="EC" id="3.2.1.39"/>
    </reaction>
</comment>